<reference evidence="16" key="1">
    <citation type="submission" date="2019-07" db="EMBL/GenBank/DDBJ databases">
        <title>Annotation for the trematode Paragonimus miyazaki's.</title>
        <authorList>
            <person name="Choi Y.-J."/>
        </authorList>
    </citation>
    <scope>NUCLEOTIDE SEQUENCE</scope>
    <source>
        <strain evidence="16">Japan</strain>
    </source>
</reference>
<evidence type="ECO:0000256" key="2">
    <source>
        <dbReference type="ARBA" id="ARBA00015897"/>
    </source>
</evidence>
<keyword evidence="11" id="KW-0407">Ion channel</keyword>
<evidence type="ECO:0000313" key="16">
    <source>
        <dbReference type="EMBL" id="KAF7259705.1"/>
    </source>
</evidence>
<feature type="compositionally biased region" description="Basic and acidic residues" evidence="13">
    <location>
        <begin position="847"/>
        <end position="857"/>
    </location>
</feature>
<dbReference type="EMBL" id="JTDE01001075">
    <property type="protein sequence ID" value="KAF7259705.1"/>
    <property type="molecule type" value="Genomic_DNA"/>
</dbReference>
<dbReference type="PANTHER" id="PTHR46480:SF1">
    <property type="entry name" value="VOLTAGE-GATED HYDROGEN CHANNEL 1"/>
    <property type="match status" value="1"/>
</dbReference>
<evidence type="ECO:0000256" key="13">
    <source>
        <dbReference type="SAM" id="MobiDB-lite"/>
    </source>
</evidence>
<keyword evidence="4" id="KW-1003">Cell membrane</keyword>
<evidence type="ECO:0000256" key="7">
    <source>
        <dbReference type="ARBA" id="ARBA00022989"/>
    </source>
</evidence>
<dbReference type="GO" id="GO:0034702">
    <property type="term" value="C:monoatomic ion channel complex"/>
    <property type="evidence" value="ECO:0007669"/>
    <property type="project" value="UniProtKB-KW"/>
</dbReference>
<organism evidence="16 17">
    <name type="scientific">Paragonimus skrjabini miyazakii</name>
    <dbReference type="NCBI Taxonomy" id="59628"/>
    <lineage>
        <taxon>Eukaryota</taxon>
        <taxon>Metazoa</taxon>
        <taxon>Spiralia</taxon>
        <taxon>Lophotrochozoa</taxon>
        <taxon>Platyhelminthes</taxon>
        <taxon>Trematoda</taxon>
        <taxon>Digenea</taxon>
        <taxon>Plagiorchiida</taxon>
        <taxon>Troglotremata</taxon>
        <taxon>Troglotrematidae</taxon>
        <taxon>Paragonimus</taxon>
    </lineage>
</organism>
<evidence type="ECO:0000256" key="5">
    <source>
        <dbReference type="ARBA" id="ARBA00022692"/>
    </source>
</evidence>
<name>A0A8S9YX72_9TREM</name>
<evidence type="ECO:0000256" key="6">
    <source>
        <dbReference type="ARBA" id="ARBA00022882"/>
    </source>
</evidence>
<feature type="compositionally biased region" description="Polar residues" evidence="13">
    <location>
        <begin position="476"/>
        <end position="485"/>
    </location>
</feature>
<keyword evidence="7 14" id="KW-1133">Transmembrane helix</keyword>
<sequence>MLVLLDASIVISEIILEIQSLQMYKNSFRSHLQIAREIICKFFYINSPDNRILPGCLQTVESAFSGNATTVLRLESATTSVHAEQSDKVWLCYHLPKVYDDHNRNERDSDMDLPNDADSVQKDNELIEVMSRLAKHWYAVYDNRLACAVQNISNLKGTKYLLTNQHVAKAEPFYQSDFMSSRNSSGNLIMDTIDSEAFLKNDPHLQSHSTYPSVQKVQQDDDKLSQDYTDKALSNSLLIGAKTMHDVSAILHYLSIAITGLFLLCVILKIACLGRKFFRDRNQHLDAGIIVASFISDVLYVRYVSETTAAMVVLLLWRIFRIINALMMHKQHQYELRISMQKRARRLLGRKLEIIQTEKEMHEKHIATLEDMLRELGSSNEAIKKCKPRYKECTKEQTNNALKSIAALTTGVMGGLVGAPSNIQGVINRYGGNTGLTTPTASQKSLQQICLHGILGHTDSSSNISGKRSLIARPSPASQDSSTSEKFPPAIAKSTSTTFEFTHRSNMYISRGLNCGYSNSSERSLVSGTRRLIRSYFIRNASCEGEIPIRPSNVHQLASCRRQTQHQQPRSDENEKEITKQDQTDHETNTGNFLPKSSPLEANRILYFPDSEDRNDAQPTEEINTVIHDLRYPKRLFYLKRLRLTGKGFWNDRCRAKHPNEVPATLPQPKPTKSPKLESKTLEEMAASSDGFNINQTSFASESLLRDSPVSTTRKPFRLLKQFSMETQGADGLGKMSEIPKYTRYNTEKQAAAGQSESKRTALHVFSSNSLSLAVGSSEKTEVPFENSNASAAHGEAANYTDAKWCEIPDVAYSPKPHSYAPICTGSVPLNPSLAGKPPVGTQDPPPESKSDRLCWQ</sequence>
<feature type="transmembrane region" description="Helical" evidence="14">
    <location>
        <begin position="309"/>
        <end position="327"/>
    </location>
</feature>
<dbReference type="InterPro" id="IPR027359">
    <property type="entry name" value="Volt_channel_dom_sf"/>
</dbReference>
<dbReference type="InterPro" id="IPR031846">
    <property type="entry name" value="Hvcn1"/>
</dbReference>
<evidence type="ECO:0000256" key="4">
    <source>
        <dbReference type="ARBA" id="ARBA00022475"/>
    </source>
</evidence>
<feature type="compositionally biased region" description="Basic and acidic residues" evidence="13">
    <location>
        <begin position="569"/>
        <end position="588"/>
    </location>
</feature>
<evidence type="ECO:0000256" key="12">
    <source>
        <dbReference type="ARBA" id="ARBA00031989"/>
    </source>
</evidence>
<evidence type="ECO:0000256" key="11">
    <source>
        <dbReference type="ARBA" id="ARBA00023303"/>
    </source>
</evidence>
<protein>
    <recommendedName>
        <fullName evidence="2">Voltage-gated hydrogen channel 1</fullName>
    </recommendedName>
    <alternativeName>
        <fullName evidence="12">Hydrogen voltage-gated channel 1</fullName>
    </alternativeName>
</protein>
<keyword evidence="8" id="KW-0175">Coiled coil</keyword>
<feature type="region of interest" description="Disordered" evidence="13">
    <location>
        <begin position="558"/>
        <end position="597"/>
    </location>
</feature>
<comment type="caution">
    <text evidence="16">The sequence shown here is derived from an EMBL/GenBank/DDBJ whole genome shotgun (WGS) entry which is preliminary data.</text>
</comment>
<keyword evidence="3" id="KW-0813">Transport</keyword>
<keyword evidence="17" id="KW-1185">Reference proteome</keyword>
<comment type="subcellular location">
    <subcellularLocation>
        <location evidence="1">Cell membrane</location>
        <topology evidence="1">Multi-pass membrane protein</topology>
    </subcellularLocation>
</comment>
<evidence type="ECO:0000256" key="9">
    <source>
        <dbReference type="ARBA" id="ARBA00023065"/>
    </source>
</evidence>
<evidence type="ECO:0000313" key="17">
    <source>
        <dbReference type="Proteomes" id="UP000822476"/>
    </source>
</evidence>
<proteinExistence type="predicted"/>
<evidence type="ECO:0000256" key="1">
    <source>
        <dbReference type="ARBA" id="ARBA00004651"/>
    </source>
</evidence>
<dbReference type="Gene3D" id="1.20.120.350">
    <property type="entry name" value="Voltage-gated potassium channels. Chain C"/>
    <property type="match status" value="1"/>
</dbReference>
<dbReference type="OrthoDB" id="6257276at2759"/>
<feature type="region of interest" description="Disordered" evidence="13">
    <location>
        <begin position="463"/>
        <end position="489"/>
    </location>
</feature>
<dbReference type="PANTHER" id="PTHR46480">
    <property type="entry name" value="F20B24.22"/>
    <property type="match status" value="1"/>
</dbReference>
<feature type="region of interest" description="Disordered" evidence="13">
    <location>
        <begin position="824"/>
        <end position="857"/>
    </location>
</feature>
<dbReference type="GO" id="GO:0005886">
    <property type="term" value="C:plasma membrane"/>
    <property type="evidence" value="ECO:0007669"/>
    <property type="project" value="UniProtKB-SubCell"/>
</dbReference>
<accession>A0A8S9YX72</accession>
<evidence type="ECO:0000256" key="3">
    <source>
        <dbReference type="ARBA" id="ARBA00022448"/>
    </source>
</evidence>
<evidence type="ECO:0000259" key="15">
    <source>
        <dbReference type="Pfam" id="PF00520"/>
    </source>
</evidence>
<evidence type="ECO:0000256" key="10">
    <source>
        <dbReference type="ARBA" id="ARBA00023136"/>
    </source>
</evidence>
<feature type="compositionally biased region" description="Polar residues" evidence="13">
    <location>
        <begin position="558"/>
        <end position="568"/>
    </location>
</feature>
<dbReference type="Pfam" id="PF00520">
    <property type="entry name" value="Ion_trans"/>
    <property type="match status" value="1"/>
</dbReference>
<keyword evidence="5 14" id="KW-0812">Transmembrane</keyword>
<gene>
    <name evidence="16" type="ORF">EG68_03459</name>
</gene>
<keyword evidence="10 14" id="KW-0472">Membrane</keyword>
<keyword evidence="9" id="KW-0406">Ion transport</keyword>
<keyword evidence="6" id="KW-0851">Voltage-gated channel</keyword>
<dbReference type="GO" id="GO:0030171">
    <property type="term" value="F:voltage-gated proton channel activity"/>
    <property type="evidence" value="ECO:0007669"/>
    <property type="project" value="InterPro"/>
</dbReference>
<evidence type="ECO:0000256" key="8">
    <source>
        <dbReference type="ARBA" id="ARBA00023054"/>
    </source>
</evidence>
<feature type="domain" description="Ion transport" evidence="15">
    <location>
        <begin position="249"/>
        <end position="330"/>
    </location>
</feature>
<evidence type="ECO:0000256" key="14">
    <source>
        <dbReference type="SAM" id="Phobius"/>
    </source>
</evidence>
<dbReference type="InterPro" id="IPR005821">
    <property type="entry name" value="Ion_trans_dom"/>
</dbReference>
<feature type="transmembrane region" description="Helical" evidence="14">
    <location>
        <begin position="250"/>
        <end position="273"/>
    </location>
</feature>
<dbReference type="AlphaFoldDB" id="A0A8S9YX72"/>
<dbReference type="Proteomes" id="UP000822476">
    <property type="component" value="Unassembled WGS sequence"/>
</dbReference>